<organism evidence="7 8">
    <name type="scientific">Pythium insidiosum</name>
    <name type="common">Pythiosis disease agent</name>
    <dbReference type="NCBI Taxonomy" id="114742"/>
    <lineage>
        <taxon>Eukaryota</taxon>
        <taxon>Sar</taxon>
        <taxon>Stramenopiles</taxon>
        <taxon>Oomycota</taxon>
        <taxon>Peronosporomycetes</taxon>
        <taxon>Pythiales</taxon>
        <taxon>Pythiaceae</taxon>
        <taxon>Pythium</taxon>
    </lineage>
</organism>
<sequence length="330" mass="37434">MEDLLLCKEEHTLSSPPASNHAAESLDPVQVIRLLADRERDYDGLNPGFLKDVQRHGMEASWRRKICRWMFETAKAFELAHDTVGCAVFFMDRYLSTSSVDKIMLQLVSMVSMYIASKMHEHQPISMEEMDLLSQRKFSRDDIRRVESQLLQLLDWRLNPPTSFTFARDFIGILSQTTDVELDELFDDVMSFLQEVTEEYGSLRFQTSSLGIAAVHVLWNAKKMRPGAFIQDAIHALDIVGSDFVDCYRWLRQLYHAKYQQPRFVSVEESKSPDASRSISPTSVDDPFVAACASVPPEVLSTAGLGYESKTRAPRSPDGQGAAKRARRGD</sequence>
<evidence type="ECO:0000256" key="3">
    <source>
        <dbReference type="ARBA" id="ARBA00023306"/>
    </source>
</evidence>
<dbReference type="InterPro" id="IPR036915">
    <property type="entry name" value="Cyclin-like_sf"/>
</dbReference>
<evidence type="ECO:0000256" key="4">
    <source>
        <dbReference type="RuleBase" id="RU000383"/>
    </source>
</evidence>
<evidence type="ECO:0000313" key="8">
    <source>
        <dbReference type="Proteomes" id="UP001209570"/>
    </source>
</evidence>
<keyword evidence="2 4" id="KW-0195">Cyclin</keyword>
<feature type="domain" description="Cyclin-like" evidence="6">
    <location>
        <begin position="68"/>
        <end position="152"/>
    </location>
</feature>
<dbReference type="Gene3D" id="1.10.472.10">
    <property type="entry name" value="Cyclin-like"/>
    <property type="match status" value="2"/>
</dbReference>
<dbReference type="FunFam" id="1.10.472.10:FF:000057">
    <property type="entry name" value="Cyclin N-terminal domain containing 2"/>
    <property type="match status" value="1"/>
</dbReference>
<evidence type="ECO:0000256" key="5">
    <source>
        <dbReference type="SAM" id="MobiDB-lite"/>
    </source>
</evidence>
<proteinExistence type="inferred from homology"/>
<dbReference type="SMART" id="SM00385">
    <property type="entry name" value="CYCLIN"/>
    <property type="match status" value="1"/>
</dbReference>
<comment type="similarity">
    <text evidence="4">Belongs to the cyclin family.</text>
</comment>
<accession>A0AAD5QEK7</accession>
<dbReference type="PROSITE" id="PS00292">
    <property type="entry name" value="CYCLINS"/>
    <property type="match status" value="1"/>
</dbReference>
<keyword evidence="1" id="KW-0132">Cell division</keyword>
<dbReference type="Proteomes" id="UP001209570">
    <property type="component" value="Unassembled WGS sequence"/>
</dbReference>
<dbReference type="SUPFAM" id="SSF47954">
    <property type="entry name" value="Cyclin-like"/>
    <property type="match status" value="1"/>
</dbReference>
<dbReference type="InterPro" id="IPR048258">
    <property type="entry name" value="Cyclins_cyclin-box"/>
</dbReference>
<keyword evidence="8" id="KW-1185">Reference proteome</keyword>
<reference evidence="7" key="1">
    <citation type="submission" date="2021-12" db="EMBL/GenBank/DDBJ databases">
        <title>Prjna785345.</title>
        <authorList>
            <person name="Rujirawat T."/>
            <person name="Krajaejun T."/>
        </authorList>
    </citation>
    <scope>NUCLEOTIDE SEQUENCE</scope>
    <source>
        <strain evidence="7">Pi057C3</strain>
    </source>
</reference>
<dbReference type="InterPro" id="IPR013763">
    <property type="entry name" value="Cyclin-like_dom"/>
</dbReference>
<keyword evidence="3" id="KW-0131">Cell cycle</keyword>
<gene>
    <name evidence="7" type="ORF">P43SY_001921</name>
</gene>
<dbReference type="AlphaFoldDB" id="A0AAD5QEK7"/>
<evidence type="ECO:0000259" key="6">
    <source>
        <dbReference type="SMART" id="SM00385"/>
    </source>
</evidence>
<evidence type="ECO:0000256" key="2">
    <source>
        <dbReference type="ARBA" id="ARBA00023127"/>
    </source>
</evidence>
<evidence type="ECO:0000313" key="7">
    <source>
        <dbReference type="EMBL" id="KAJ0408697.1"/>
    </source>
</evidence>
<dbReference type="InterPro" id="IPR039361">
    <property type="entry name" value="Cyclin"/>
</dbReference>
<protein>
    <recommendedName>
        <fullName evidence="6">Cyclin-like domain-containing protein</fullName>
    </recommendedName>
</protein>
<feature type="region of interest" description="Disordered" evidence="5">
    <location>
        <begin position="305"/>
        <end position="330"/>
    </location>
</feature>
<dbReference type="Pfam" id="PF00134">
    <property type="entry name" value="Cyclin_N"/>
    <property type="match status" value="1"/>
</dbReference>
<dbReference type="InterPro" id="IPR006671">
    <property type="entry name" value="Cyclin_N"/>
</dbReference>
<dbReference type="PANTHER" id="PTHR10177">
    <property type="entry name" value="CYCLINS"/>
    <property type="match status" value="1"/>
</dbReference>
<comment type="caution">
    <text evidence="7">The sequence shown here is derived from an EMBL/GenBank/DDBJ whole genome shotgun (WGS) entry which is preliminary data.</text>
</comment>
<dbReference type="EMBL" id="JAKCXM010000009">
    <property type="protein sequence ID" value="KAJ0408697.1"/>
    <property type="molecule type" value="Genomic_DNA"/>
</dbReference>
<dbReference type="GO" id="GO:0051301">
    <property type="term" value="P:cell division"/>
    <property type="evidence" value="ECO:0007669"/>
    <property type="project" value="UniProtKB-KW"/>
</dbReference>
<evidence type="ECO:0000256" key="1">
    <source>
        <dbReference type="ARBA" id="ARBA00022618"/>
    </source>
</evidence>
<name>A0AAD5QEK7_PYTIN</name>